<accession>A0A226CXV0</accession>
<keyword evidence="4" id="KW-1185">Reference proteome</keyword>
<organism evidence="3 4">
    <name type="scientific">Folsomia candida</name>
    <name type="common">Springtail</name>
    <dbReference type="NCBI Taxonomy" id="158441"/>
    <lineage>
        <taxon>Eukaryota</taxon>
        <taxon>Metazoa</taxon>
        <taxon>Ecdysozoa</taxon>
        <taxon>Arthropoda</taxon>
        <taxon>Hexapoda</taxon>
        <taxon>Collembola</taxon>
        <taxon>Entomobryomorpha</taxon>
        <taxon>Isotomoidea</taxon>
        <taxon>Isotomidae</taxon>
        <taxon>Proisotominae</taxon>
        <taxon>Folsomia</taxon>
    </lineage>
</organism>
<evidence type="ECO:0000313" key="4">
    <source>
        <dbReference type="Proteomes" id="UP000198287"/>
    </source>
</evidence>
<dbReference type="OrthoDB" id="6145874at2759"/>
<dbReference type="STRING" id="158441.A0A226CXV0"/>
<keyword evidence="1" id="KW-0812">Transmembrane</keyword>
<dbReference type="InterPro" id="IPR036056">
    <property type="entry name" value="Fibrinogen-like_C"/>
</dbReference>
<dbReference type="PROSITE" id="PS51406">
    <property type="entry name" value="FIBRINOGEN_C_2"/>
    <property type="match status" value="1"/>
</dbReference>
<keyword evidence="1" id="KW-0472">Membrane</keyword>
<gene>
    <name evidence="3" type="ORF">Fcan01_27799</name>
</gene>
<dbReference type="InterPro" id="IPR050373">
    <property type="entry name" value="Fibrinogen_C-term_domain"/>
</dbReference>
<evidence type="ECO:0000259" key="2">
    <source>
        <dbReference type="PROSITE" id="PS51406"/>
    </source>
</evidence>
<dbReference type="SUPFAM" id="SSF56496">
    <property type="entry name" value="Fibrinogen C-terminal domain-like"/>
    <property type="match status" value="1"/>
</dbReference>
<comment type="caution">
    <text evidence="3">The sequence shown here is derived from an EMBL/GenBank/DDBJ whole genome shotgun (WGS) entry which is preliminary data.</text>
</comment>
<protein>
    <submittedName>
        <fullName evidence="3">Techylectin-5A</fullName>
    </submittedName>
</protein>
<dbReference type="Pfam" id="PF00147">
    <property type="entry name" value="Fibrinogen_C"/>
    <property type="match status" value="1"/>
</dbReference>
<sequence length="289" mass="33374">MACSRPLLIISIILVLGFLICGIFLGYMFIRDVSRDSFDDTFLPKNCWEIRDQAVTEESFVQIEDNYTIFPTRDAAHPVYVSCEMEQEGGGWTVIQRRGFRNPVSFSDKTWTDYKKGFGTAGTNYWLGLDNIHALTRNRDQELWVSSIQTVHSSVNGKYSGSFEADNGMIFKRFWIEDEANLYRVHFLDGVPMGRGGEDYRYFYKINGQPFSTKDVDNTDNPDAACHKERYPFVERRHIGGWWFQNSTCEAGTNLNWEPRTPSSLQIFFPGSGNRRPDKILMRIRTATE</sequence>
<dbReference type="SMART" id="SM00186">
    <property type="entry name" value="FBG"/>
    <property type="match status" value="1"/>
</dbReference>
<reference evidence="3 4" key="1">
    <citation type="submission" date="2015-12" db="EMBL/GenBank/DDBJ databases">
        <title>The genome of Folsomia candida.</title>
        <authorList>
            <person name="Faddeeva A."/>
            <person name="Derks M.F."/>
            <person name="Anvar Y."/>
            <person name="Smit S."/>
            <person name="Van Straalen N."/>
            <person name="Roelofs D."/>
        </authorList>
    </citation>
    <scope>NUCLEOTIDE SEQUENCE [LARGE SCALE GENOMIC DNA]</scope>
    <source>
        <strain evidence="3 4">VU population</strain>
        <tissue evidence="3">Whole body</tissue>
    </source>
</reference>
<evidence type="ECO:0000256" key="1">
    <source>
        <dbReference type="SAM" id="Phobius"/>
    </source>
</evidence>
<dbReference type="Gene3D" id="3.90.215.10">
    <property type="entry name" value="Gamma Fibrinogen, chain A, domain 1"/>
    <property type="match status" value="1"/>
</dbReference>
<dbReference type="AlphaFoldDB" id="A0A226CXV0"/>
<dbReference type="Gene3D" id="4.10.530.10">
    <property type="entry name" value="Gamma-fibrinogen Carboxyl Terminal Fragment, domain 2"/>
    <property type="match status" value="1"/>
</dbReference>
<dbReference type="Proteomes" id="UP000198287">
    <property type="component" value="Unassembled WGS sequence"/>
</dbReference>
<feature type="domain" description="Fibrinogen C-terminal" evidence="2">
    <location>
        <begin position="38"/>
        <end position="256"/>
    </location>
</feature>
<evidence type="ECO:0000313" key="3">
    <source>
        <dbReference type="EMBL" id="OXA37434.1"/>
    </source>
</evidence>
<dbReference type="InterPro" id="IPR002181">
    <property type="entry name" value="Fibrinogen_a/b/g_C_dom"/>
</dbReference>
<feature type="transmembrane region" description="Helical" evidence="1">
    <location>
        <begin position="7"/>
        <end position="30"/>
    </location>
</feature>
<dbReference type="GO" id="GO:0005615">
    <property type="term" value="C:extracellular space"/>
    <property type="evidence" value="ECO:0007669"/>
    <property type="project" value="TreeGrafter"/>
</dbReference>
<dbReference type="EMBL" id="LNIX01000057">
    <property type="protein sequence ID" value="OXA37434.1"/>
    <property type="molecule type" value="Genomic_DNA"/>
</dbReference>
<proteinExistence type="predicted"/>
<keyword evidence="1" id="KW-1133">Transmembrane helix</keyword>
<dbReference type="InterPro" id="IPR014716">
    <property type="entry name" value="Fibrinogen_a/b/g_C_1"/>
</dbReference>
<name>A0A226CXV0_FOLCA</name>
<dbReference type="PANTHER" id="PTHR19143">
    <property type="entry name" value="FIBRINOGEN/TENASCIN/ANGIOPOEITIN"/>
    <property type="match status" value="1"/>
</dbReference>